<evidence type="ECO:0000256" key="2">
    <source>
        <dbReference type="ARBA" id="ARBA00012483"/>
    </source>
</evidence>
<gene>
    <name evidence="11" type="ORF">SAPIO_CDS7495</name>
</gene>
<dbReference type="PANTHER" id="PTHR45931:SF3">
    <property type="entry name" value="RING ZINC FINGER-CONTAINING PROTEIN"/>
    <property type="match status" value="1"/>
</dbReference>
<feature type="compositionally biased region" description="Low complexity" evidence="9">
    <location>
        <begin position="402"/>
        <end position="431"/>
    </location>
</feature>
<keyword evidence="6" id="KW-0833">Ubl conjugation pathway</keyword>
<dbReference type="GeneID" id="27726567"/>
<dbReference type="GO" id="GO:0061630">
    <property type="term" value="F:ubiquitin protein ligase activity"/>
    <property type="evidence" value="ECO:0007669"/>
    <property type="project" value="UniProtKB-EC"/>
</dbReference>
<dbReference type="VEuPathDB" id="FungiDB:SAPIO_CDS7495"/>
<feature type="region of interest" description="Disordered" evidence="9">
    <location>
        <begin position="52"/>
        <end position="89"/>
    </location>
</feature>
<accession>A0A084G214</accession>
<dbReference type="Proteomes" id="UP000028545">
    <property type="component" value="Unassembled WGS sequence"/>
</dbReference>
<dbReference type="GO" id="GO:0008270">
    <property type="term" value="F:zinc ion binding"/>
    <property type="evidence" value="ECO:0007669"/>
    <property type="project" value="UniProtKB-KW"/>
</dbReference>
<feature type="region of interest" description="Disordered" evidence="9">
    <location>
        <begin position="399"/>
        <end position="561"/>
    </location>
</feature>
<feature type="region of interest" description="Disordered" evidence="9">
    <location>
        <begin position="166"/>
        <end position="215"/>
    </location>
</feature>
<feature type="compositionally biased region" description="Pro residues" evidence="9">
    <location>
        <begin position="234"/>
        <end position="243"/>
    </location>
</feature>
<keyword evidence="7" id="KW-0862">Zinc</keyword>
<dbReference type="Gene3D" id="3.30.40.10">
    <property type="entry name" value="Zinc/RING finger domain, C3HC4 (zinc finger)"/>
    <property type="match status" value="1"/>
</dbReference>
<dbReference type="RefSeq" id="XP_016641175.1">
    <property type="nucleotide sequence ID" value="XM_016789348.1"/>
</dbReference>
<feature type="compositionally biased region" description="Gly residues" evidence="9">
    <location>
        <begin position="252"/>
        <end position="271"/>
    </location>
</feature>
<reference evidence="11 12" key="1">
    <citation type="journal article" date="2014" name="Genome Announc.">
        <title>Draft genome sequence of the pathogenic fungus Scedosporium apiospermum.</title>
        <authorList>
            <person name="Vandeputte P."/>
            <person name="Ghamrawi S."/>
            <person name="Rechenmann M."/>
            <person name="Iltis A."/>
            <person name="Giraud S."/>
            <person name="Fleury M."/>
            <person name="Thornton C."/>
            <person name="Delhaes L."/>
            <person name="Meyer W."/>
            <person name="Papon N."/>
            <person name="Bouchara J.P."/>
        </authorList>
    </citation>
    <scope>NUCLEOTIDE SEQUENCE [LARGE SCALE GENOMIC DNA]</scope>
    <source>
        <strain evidence="11 12">IHEM 14462</strain>
    </source>
</reference>
<dbReference type="GO" id="GO:0006511">
    <property type="term" value="P:ubiquitin-dependent protein catabolic process"/>
    <property type="evidence" value="ECO:0007669"/>
    <property type="project" value="TreeGrafter"/>
</dbReference>
<dbReference type="FunFam" id="3.30.40.10:FF:000127">
    <property type="entry name" value="E3 ubiquitin-protein ligase RNF181"/>
    <property type="match status" value="1"/>
</dbReference>
<dbReference type="InterPro" id="IPR051834">
    <property type="entry name" value="RING_finger_E3_ligase"/>
</dbReference>
<dbReference type="Pfam" id="PF13639">
    <property type="entry name" value="zf-RING_2"/>
    <property type="match status" value="1"/>
</dbReference>
<feature type="region of interest" description="Disordered" evidence="9">
    <location>
        <begin position="104"/>
        <end position="134"/>
    </location>
</feature>
<feature type="compositionally biased region" description="Low complexity" evidence="9">
    <location>
        <begin position="527"/>
        <end position="536"/>
    </location>
</feature>
<feature type="compositionally biased region" description="Basic and acidic residues" evidence="9">
    <location>
        <begin position="542"/>
        <end position="561"/>
    </location>
</feature>
<evidence type="ECO:0000313" key="11">
    <source>
        <dbReference type="EMBL" id="KEZ41376.1"/>
    </source>
</evidence>
<feature type="domain" description="RING-type" evidence="10">
    <location>
        <begin position="356"/>
        <end position="397"/>
    </location>
</feature>
<dbReference type="GO" id="GO:0005634">
    <property type="term" value="C:nucleus"/>
    <property type="evidence" value="ECO:0007669"/>
    <property type="project" value="TreeGrafter"/>
</dbReference>
<keyword evidence="3" id="KW-0808">Transferase</keyword>
<dbReference type="SMART" id="SM00184">
    <property type="entry name" value="RING"/>
    <property type="match status" value="1"/>
</dbReference>
<evidence type="ECO:0000256" key="4">
    <source>
        <dbReference type="ARBA" id="ARBA00022723"/>
    </source>
</evidence>
<proteinExistence type="predicted"/>
<keyword evidence="12" id="KW-1185">Reference proteome</keyword>
<dbReference type="PROSITE" id="PS50089">
    <property type="entry name" value="ZF_RING_2"/>
    <property type="match status" value="1"/>
</dbReference>
<evidence type="ECO:0000256" key="8">
    <source>
        <dbReference type="PROSITE-ProRule" id="PRU00175"/>
    </source>
</evidence>
<dbReference type="HOGENOM" id="CLU_021597_1_1_1"/>
<name>A0A084G214_PSEDA</name>
<feature type="compositionally biased region" description="Low complexity" evidence="9">
    <location>
        <begin position="440"/>
        <end position="451"/>
    </location>
</feature>
<keyword evidence="4" id="KW-0479">Metal-binding</keyword>
<feature type="compositionally biased region" description="Polar residues" evidence="9">
    <location>
        <begin position="177"/>
        <end position="196"/>
    </location>
</feature>
<dbReference type="InterPro" id="IPR001841">
    <property type="entry name" value="Znf_RING"/>
</dbReference>
<organism evidence="11 12">
    <name type="scientific">Pseudallescheria apiosperma</name>
    <name type="common">Scedosporium apiospermum</name>
    <dbReference type="NCBI Taxonomy" id="563466"/>
    <lineage>
        <taxon>Eukaryota</taxon>
        <taxon>Fungi</taxon>
        <taxon>Dikarya</taxon>
        <taxon>Ascomycota</taxon>
        <taxon>Pezizomycotina</taxon>
        <taxon>Sordariomycetes</taxon>
        <taxon>Hypocreomycetidae</taxon>
        <taxon>Microascales</taxon>
        <taxon>Microascaceae</taxon>
        <taxon>Scedosporium</taxon>
    </lineage>
</organism>
<evidence type="ECO:0000259" key="10">
    <source>
        <dbReference type="PROSITE" id="PS50089"/>
    </source>
</evidence>
<evidence type="ECO:0000256" key="7">
    <source>
        <dbReference type="ARBA" id="ARBA00022833"/>
    </source>
</evidence>
<feature type="region of interest" description="Disordered" evidence="9">
    <location>
        <begin position="230"/>
        <end position="272"/>
    </location>
</feature>
<evidence type="ECO:0000313" key="12">
    <source>
        <dbReference type="Proteomes" id="UP000028545"/>
    </source>
</evidence>
<dbReference type="AlphaFoldDB" id="A0A084G214"/>
<dbReference type="GO" id="GO:0016567">
    <property type="term" value="P:protein ubiquitination"/>
    <property type="evidence" value="ECO:0007669"/>
    <property type="project" value="UniProtKB-ARBA"/>
</dbReference>
<feature type="compositionally biased region" description="Basic and acidic residues" evidence="9">
    <location>
        <begin position="113"/>
        <end position="133"/>
    </location>
</feature>
<evidence type="ECO:0000256" key="5">
    <source>
        <dbReference type="ARBA" id="ARBA00022771"/>
    </source>
</evidence>
<dbReference type="EC" id="2.3.2.27" evidence="2"/>
<sequence length="561" mass="60427">MASSTSSSRLGHLDATTGRPVVFCHACHNEWYGDERGQDLCPACGGDIIEIVNPDNDPRDMDYDDDLTASSPDLQPRRHSEDSDPEEADIEEHIHPAHPAGFFFNRPGWPEPPADHRRDAWPSTEDRDAHDPELAESEAATLRRFLDMAGSFGVGRILPGMQTQNRETFTLGGGSVRRTTFTSGNGRHTTSVTITSGPIHLGPRRNGGGGGDDTAAFDQYVPAFDRTMLGGMVPRPPPPPPPGREGADGERATGGAGGADGAGSAGAGGEGNLRDPASELLISLQNLLGLLVDPANARHGDAVYTQEALDRIISNLMESNPQSNAAPPASEGALANLERKKMDSDMLAGVGGSVECTVCIDEIKIAEEVVYLPCKHWFHEACVVMWLREHNTCPICRSSIEPNNGSRSNNSANNNNDNSNTSNRNPTNPLGFGLGGGLPGLQQRQDSQSRAQDPRGRPAAFGWTAFLDPPSGRRSAVGTNLNLRDTLRRTTTGTSADRDQRWPNVGSRRSSMSPPNTADAGSRTRTRSPSTNSRRSAPSDQDNQRESGSRFSWFRDHFGRR</sequence>
<feature type="compositionally biased region" description="Low complexity" evidence="9">
    <location>
        <begin position="478"/>
        <end position="494"/>
    </location>
</feature>
<evidence type="ECO:0000256" key="3">
    <source>
        <dbReference type="ARBA" id="ARBA00022679"/>
    </source>
</evidence>
<evidence type="ECO:0000256" key="6">
    <source>
        <dbReference type="ARBA" id="ARBA00022786"/>
    </source>
</evidence>
<dbReference type="OMA" id="GDRMFCH"/>
<dbReference type="PANTHER" id="PTHR45931">
    <property type="entry name" value="SI:CH211-59O9.10"/>
    <property type="match status" value="1"/>
</dbReference>
<protein>
    <recommendedName>
        <fullName evidence="2">RING-type E3 ubiquitin transferase</fullName>
        <ecNumber evidence="2">2.3.2.27</ecNumber>
    </recommendedName>
</protein>
<dbReference type="InterPro" id="IPR013083">
    <property type="entry name" value="Znf_RING/FYVE/PHD"/>
</dbReference>
<dbReference type="SUPFAM" id="SSF57850">
    <property type="entry name" value="RING/U-box"/>
    <property type="match status" value="1"/>
</dbReference>
<dbReference type="KEGG" id="sapo:SAPIO_CDS7495"/>
<dbReference type="OrthoDB" id="8062037at2759"/>
<evidence type="ECO:0000256" key="9">
    <source>
        <dbReference type="SAM" id="MobiDB-lite"/>
    </source>
</evidence>
<dbReference type="EMBL" id="JOWA01000110">
    <property type="protein sequence ID" value="KEZ41376.1"/>
    <property type="molecule type" value="Genomic_DNA"/>
</dbReference>
<comment type="caution">
    <text evidence="11">The sequence shown here is derived from an EMBL/GenBank/DDBJ whole genome shotgun (WGS) entry which is preliminary data.</text>
</comment>
<evidence type="ECO:0000256" key="1">
    <source>
        <dbReference type="ARBA" id="ARBA00000900"/>
    </source>
</evidence>
<feature type="compositionally biased region" description="Polar residues" evidence="9">
    <location>
        <begin position="507"/>
        <end position="516"/>
    </location>
</feature>
<keyword evidence="5 8" id="KW-0863">Zinc-finger</keyword>
<comment type="catalytic activity">
    <reaction evidence="1">
        <text>S-ubiquitinyl-[E2 ubiquitin-conjugating enzyme]-L-cysteine + [acceptor protein]-L-lysine = [E2 ubiquitin-conjugating enzyme]-L-cysteine + N(6)-ubiquitinyl-[acceptor protein]-L-lysine.</text>
        <dbReference type="EC" id="2.3.2.27"/>
    </reaction>
</comment>